<evidence type="ECO:0000313" key="5">
    <source>
        <dbReference type="EMBL" id="EIG24953.1"/>
    </source>
</evidence>
<dbReference type="PATRIC" id="fig|1095743.3.peg.1294"/>
<dbReference type="GO" id="GO:0022857">
    <property type="term" value="F:transmembrane transporter activity"/>
    <property type="evidence" value="ECO:0007669"/>
    <property type="project" value="InterPro"/>
</dbReference>
<evidence type="ECO:0000256" key="4">
    <source>
        <dbReference type="ARBA" id="ARBA00023136"/>
    </source>
</evidence>
<evidence type="ECO:0000256" key="2">
    <source>
        <dbReference type="ARBA" id="ARBA00022692"/>
    </source>
</evidence>
<keyword evidence="3" id="KW-1133">Transmembrane helix</keyword>
<dbReference type="AlphaFoldDB" id="I2NGJ2"/>
<comment type="caution">
    <text evidence="5">The sequence shown here is derived from an EMBL/GenBank/DDBJ whole genome shotgun (WGS) entry which is preliminary data.</text>
</comment>
<organism evidence="5 6">
    <name type="scientific">Haemophilus paraphrohaemolyticus HK411</name>
    <dbReference type="NCBI Taxonomy" id="1095743"/>
    <lineage>
        <taxon>Bacteria</taxon>
        <taxon>Pseudomonadati</taxon>
        <taxon>Pseudomonadota</taxon>
        <taxon>Gammaproteobacteria</taxon>
        <taxon>Pasteurellales</taxon>
        <taxon>Pasteurellaceae</taxon>
        <taxon>Haemophilus</taxon>
    </lineage>
</organism>
<protein>
    <submittedName>
        <fullName evidence="5">Sodium:sulfate symporter transmembrane region domain protein</fullName>
    </submittedName>
</protein>
<dbReference type="Proteomes" id="UP000003345">
    <property type="component" value="Unassembled WGS sequence"/>
</dbReference>
<dbReference type="RefSeq" id="WP_005709201.1">
    <property type="nucleotide sequence ID" value="NZ_AJMU01000065.1"/>
</dbReference>
<proteinExistence type="predicted"/>
<evidence type="ECO:0000256" key="1">
    <source>
        <dbReference type="ARBA" id="ARBA00004141"/>
    </source>
</evidence>
<dbReference type="InterPro" id="IPR001898">
    <property type="entry name" value="SLC13A/DASS"/>
</dbReference>
<sequence>MPSNTARCGGVIYPITDSLSRNFESYPENEYHSKVGTFLVSYIGNMNDIKTKKVRGIP</sequence>
<dbReference type="GO" id="GO:0016020">
    <property type="term" value="C:membrane"/>
    <property type="evidence" value="ECO:0007669"/>
    <property type="project" value="UniProtKB-SubCell"/>
</dbReference>
<dbReference type="EMBL" id="AJMU01000065">
    <property type="protein sequence ID" value="EIG24953.1"/>
    <property type="molecule type" value="Genomic_DNA"/>
</dbReference>
<keyword evidence="4" id="KW-0472">Membrane</keyword>
<keyword evidence="2 5" id="KW-0812">Transmembrane</keyword>
<dbReference type="Pfam" id="PF00939">
    <property type="entry name" value="Na_sulph_symp"/>
    <property type="match status" value="1"/>
</dbReference>
<evidence type="ECO:0000256" key="3">
    <source>
        <dbReference type="ARBA" id="ARBA00022989"/>
    </source>
</evidence>
<dbReference type="eggNOG" id="COG0471">
    <property type="taxonomic scope" value="Bacteria"/>
</dbReference>
<accession>I2NGJ2</accession>
<gene>
    <name evidence="5" type="ORF">HMPREF1054_1349</name>
</gene>
<comment type="subcellular location">
    <subcellularLocation>
        <location evidence="1">Membrane</location>
        <topology evidence="1">Multi-pass membrane protein</topology>
    </subcellularLocation>
</comment>
<evidence type="ECO:0000313" key="6">
    <source>
        <dbReference type="Proteomes" id="UP000003345"/>
    </source>
</evidence>
<name>I2NGJ2_9PAST</name>
<reference evidence="5 6" key="1">
    <citation type="submission" date="2012-04" db="EMBL/GenBank/DDBJ databases">
        <authorList>
            <person name="Harkins D.M."/>
            <person name="Madupu R."/>
            <person name="Durkin A.S."/>
            <person name="Torralba M."/>
            <person name="Methe B."/>
            <person name="Sutton G.G."/>
            <person name="Nelson K.E."/>
        </authorList>
    </citation>
    <scope>NUCLEOTIDE SEQUENCE [LARGE SCALE GENOMIC DNA]</scope>
    <source>
        <strain evidence="5 6">HK411</strain>
    </source>
</reference>